<evidence type="ECO:0000256" key="2">
    <source>
        <dbReference type="SAM" id="SignalP"/>
    </source>
</evidence>
<reference evidence="3 4" key="1">
    <citation type="submission" date="2020-08" db="EMBL/GenBank/DDBJ databases">
        <title>Genomic Encyclopedia of Type Strains, Phase IV (KMG-IV): sequencing the most valuable type-strain genomes for metagenomic binning, comparative biology and taxonomic classification.</title>
        <authorList>
            <person name="Goeker M."/>
        </authorList>
    </citation>
    <scope>NUCLEOTIDE SEQUENCE [LARGE SCALE GENOMIC DNA]</scope>
    <source>
        <strain evidence="3 4">DSM 102234</strain>
    </source>
</reference>
<keyword evidence="1" id="KW-0472">Membrane</keyword>
<dbReference type="EMBL" id="JACIEI010000013">
    <property type="protein sequence ID" value="MBB3995314.1"/>
    <property type="molecule type" value="Genomic_DNA"/>
</dbReference>
<feature type="chain" id="PRO_5030815665" description="Fibronectin type-III domain-containing protein" evidence="2">
    <location>
        <begin position="26"/>
        <end position="707"/>
    </location>
</feature>
<keyword evidence="1" id="KW-0812">Transmembrane</keyword>
<feature type="signal peptide" evidence="2">
    <location>
        <begin position="1"/>
        <end position="25"/>
    </location>
</feature>
<gene>
    <name evidence="3" type="ORF">GGR95_002969</name>
</gene>
<proteinExistence type="predicted"/>
<dbReference type="RefSeq" id="WP_184567124.1">
    <property type="nucleotide sequence ID" value="NZ_JACIEI010000013.1"/>
</dbReference>
<dbReference type="Proteomes" id="UP000530268">
    <property type="component" value="Unassembled WGS sequence"/>
</dbReference>
<accession>A0A7W6H2Y4</accession>
<feature type="transmembrane region" description="Helical" evidence="1">
    <location>
        <begin position="60"/>
        <end position="79"/>
    </location>
</feature>
<organism evidence="3 4">
    <name type="scientific">Sulfitobacter undariae</name>
    <dbReference type="NCBI Taxonomy" id="1563671"/>
    <lineage>
        <taxon>Bacteria</taxon>
        <taxon>Pseudomonadati</taxon>
        <taxon>Pseudomonadota</taxon>
        <taxon>Alphaproteobacteria</taxon>
        <taxon>Rhodobacterales</taxon>
        <taxon>Roseobacteraceae</taxon>
        <taxon>Sulfitobacter</taxon>
    </lineage>
</organism>
<keyword evidence="2" id="KW-0732">Signal</keyword>
<dbReference type="InterPro" id="IPR013783">
    <property type="entry name" value="Ig-like_fold"/>
</dbReference>
<feature type="transmembrane region" description="Helical" evidence="1">
    <location>
        <begin position="35"/>
        <end position="53"/>
    </location>
</feature>
<sequence length="707" mass="76357">MRTPRCLLVAGFLSTTMLTPSPVQAGPVVGFVAGFLTTAVPGLTIAAGAGAAYAAGAGAAAFFTTTLGSLVLSVGFALVSEALKPQAQSTDPGDRLVNYAKPISYFERVYGRVRNGGVMGCTSFRGDRRHYTAILASHSIKRVVDHYLDDVLVETDVDGLVITEPYGDYGSIRTYNGQPGQAADAILVDAIPEWTAAHDMAGLAYAAIYARRTSSEVFSDVYSRGDIWNYAPLIEGNDRIWDPRDETYKYTNNAALVIAHEIVTTLGGEVDWEDVAFEADVSDQLVTNADGGTQRRWTINALFSDDQDWEEIKTILLAACDGFMFERTDGKVGFYVGRWQEPTVTLRDEDFLSLQVTEGLEIGVNGRYVAQYVEPANLYRKTPTGAYIADPDGRQTTREIPALAVDSYDQAIRIAVRTAAVERAQFSLSGRLKLSGKYLMGQRFVRIEHEELGLSMTVEIGKLVRVEDSMSYEFQGVSTVASDHQFDAATQSPPRPVYENLSSDNSVAEVAGLSGSVMGAGGIRYEWNTQEQSLTQEIRLRSIDAGQPDWQSYIAATGQSSFAATGLLDGATYEAQVRNRTSAGRVSGWLPVAPISITAIVDSTPPPELTTFSAARVGADIEIALTSPNDAGYFATRILRADYPTGFVATPDVADAIVVRIEYGLPGNVDGWIDSSVPVGVHVYWAEPINRSGIPGPLSGPETIEIT</sequence>
<evidence type="ECO:0008006" key="5">
    <source>
        <dbReference type="Google" id="ProtNLM"/>
    </source>
</evidence>
<keyword evidence="1" id="KW-1133">Transmembrane helix</keyword>
<evidence type="ECO:0000313" key="3">
    <source>
        <dbReference type="EMBL" id="MBB3995314.1"/>
    </source>
</evidence>
<evidence type="ECO:0000256" key="1">
    <source>
        <dbReference type="SAM" id="Phobius"/>
    </source>
</evidence>
<dbReference type="Gene3D" id="2.60.40.10">
    <property type="entry name" value="Immunoglobulins"/>
    <property type="match status" value="1"/>
</dbReference>
<evidence type="ECO:0000313" key="4">
    <source>
        <dbReference type="Proteomes" id="UP000530268"/>
    </source>
</evidence>
<protein>
    <recommendedName>
        <fullName evidence="5">Fibronectin type-III domain-containing protein</fullName>
    </recommendedName>
</protein>
<comment type="caution">
    <text evidence="3">The sequence shown here is derived from an EMBL/GenBank/DDBJ whole genome shotgun (WGS) entry which is preliminary data.</text>
</comment>
<name>A0A7W6H2Y4_9RHOB</name>
<dbReference type="AlphaFoldDB" id="A0A7W6H2Y4"/>
<keyword evidence="4" id="KW-1185">Reference proteome</keyword>